<keyword evidence="4" id="KW-1185">Reference proteome</keyword>
<reference evidence="4" key="1">
    <citation type="journal article" date="2019" name="Int. J. Syst. Evol. Microbiol.">
        <title>The Global Catalogue of Microorganisms (GCM) 10K type strain sequencing project: providing services to taxonomists for standard genome sequencing and annotation.</title>
        <authorList>
            <consortium name="The Broad Institute Genomics Platform"/>
            <consortium name="The Broad Institute Genome Sequencing Center for Infectious Disease"/>
            <person name="Wu L."/>
            <person name="Ma J."/>
        </authorList>
    </citation>
    <scope>NUCLEOTIDE SEQUENCE [LARGE SCALE GENOMIC DNA]</scope>
    <source>
        <strain evidence="4">JCM 16540</strain>
    </source>
</reference>
<dbReference type="Proteomes" id="UP001500767">
    <property type="component" value="Unassembled WGS sequence"/>
</dbReference>
<accession>A0ABP6X2I1</accession>
<dbReference type="InterPro" id="IPR001387">
    <property type="entry name" value="Cro/C1-type_HTH"/>
</dbReference>
<dbReference type="Pfam" id="PF17765">
    <property type="entry name" value="MLTR_LBD"/>
    <property type="match status" value="1"/>
</dbReference>
<evidence type="ECO:0000256" key="1">
    <source>
        <dbReference type="SAM" id="MobiDB-lite"/>
    </source>
</evidence>
<comment type="caution">
    <text evidence="3">The sequence shown here is derived from an EMBL/GenBank/DDBJ whole genome shotgun (WGS) entry which is preliminary data.</text>
</comment>
<proteinExistence type="predicted"/>
<sequence length="305" mass="32939">MIETTGRGDLAGLLRAWRDRLQPEAVGFPVGQRRTRGLRREEVALLAGLSVDYLVRLEQGRAARPSAQVVASLARVLQLSDPERDELYAAAGLAAPTSGLVPTHIPGSVQRLLARLPDVAIGVYSATWTLLTANEAWSALLGVIAPGRNLVVQQFTRSGVTVLRGHDDEMRFQCALVSDLRRALIRYPQDPAVAALVEQLRSVSETFRELWADATIVEHRSEPKTFVHPVVGHITLDCDVFTAAGTDLRIVAYTAVPGSEDASRFDLLRTLGATSDPSWAGAEPPACVPVQDGARTRGVHSESEG</sequence>
<gene>
    <name evidence="3" type="ORF">GCM10022197_11440</name>
</gene>
<evidence type="ECO:0000313" key="4">
    <source>
        <dbReference type="Proteomes" id="UP001500767"/>
    </source>
</evidence>
<protein>
    <submittedName>
        <fullName evidence="3">Helix-turn-helix transcriptional regulator</fullName>
    </submittedName>
</protein>
<dbReference type="PANTHER" id="PTHR35010:SF2">
    <property type="entry name" value="BLL4672 PROTEIN"/>
    <property type="match status" value="1"/>
</dbReference>
<feature type="domain" description="HTH cro/C1-type" evidence="2">
    <location>
        <begin position="36"/>
        <end position="84"/>
    </location>
</feature>
<dbReference type="Gene3D" id="1.10.260.40">
    <property type="entry name" value="lambda repressor-like DNA-binding domains"/>
    <property type="match status" value="1"/>
</dbReference>
<dbReference type="SMART" id="SM00530">
    <property type="entry name" value="HTH_XRE"/>
    <property type="match status" value="1"/>
</dbReference>
<dbReference type="InterPro" id="IPR010982">
    <property type="entry name" value="Lambda_DNA-bd_dom_sf"/>
</dbReference>
<dbReference type="Gene3D" id="3.30.450.180">
    <property type="match status" value="1"/>
</dbReference>
<feature type="region of interest" description="Disordered" evidence="1">
    <location>
        <begin position="278"/>
        <end position="305"/>
    </location>
</feature>
<dbReference type="CDD" id="cd00093">
    <property type="entry name" value="HTH_XRE"/>
    <property type="match status" value="1"/>
</dbReference>
<name>A0ABP6X2I1_9ACTN</name>
<dbReference type="PROSITE" id="PS50943">
    <property type="entry name" value="HTH_CROC1"/>
    <property type="match status" value="1"/>
</dbReference>
<evidence type="ECO:0000313" key="3">
    <source>
        <dbReference type="EMBL" id="GAA3557883.1"/>
    </source>
</evidence>
<dbReference type="EMBL" id="BAAAYR010000001">
    <property type="protein sequence ID" value="GAA3557883.1"/>
    <property type="molecule type" value="Genomic_DNA"/>
</dbReference>
<dbReference type="RefSeq" id="WP_344741401.1">
    <property type="nucleotide sequence ID" value="NZ_BAAAYR010000001.1"/>
</dbReference>
<dbReference type="InterPro" id="IPR041413">
    <property type="entry name" value="MLTR_LBD"/>
</dbReference>
<dbReference type="SUPFAM" id="SSF47413">
    <property type="entry name" value="lambda repressor-like DNA-binding domains"/>
    <property type="match status" value="1"/>
</dbReference>
<evidence type="ECO:0000259" key="2">
    <source>
        <dbReference type="PROSITE" id="PS50943"/>
    </source>
</evidence>
<dbReference type="PANTHER" id="PTHR35010">
    <property type="entry name" value="BLL4672 PROTEIN-RELATED"/>
    <property type="match status" value="1"/>
</dbReference>
<organism evidence="3 4">
    <name type="scientific">Microlunatus spumicola</name>
    <dbReference type="NCBI Taxonomy" id="81499"/>
    <lineage>
        <taxon>Bacteria</taxon>
        <taxon>Bacillati</taxon>
        <taxon>Actinomycetota</taxon>
        <taxon>Actinomycetes</taxon>
        <taxon>Propionibacteriales</taxon>
        <taxon>Propionibacteriaceae</taxon>
        <taxon>Microlunatus</taxon>
    </lineage>
</organism>
<dbReference type="Pfam" id="PF13560">
    <property type="entry name" value="HTH_31"/>
    <property type="match status" value="1"/>
</dbReference>